<evidence type="ECO:0000313" key="1">
    <source>
        <dbReference type="EMBL" id="KAF2672154.1"/>
    </source>
</evidence>
<dbReference type="EMBL" id="MU004232">
    <property type="protein sequence ID" value="KAF2672154.1"/>
    <property type="molecule type" value="Genomic_DNA"/>
</dbReference>
<gene>
    <name evidence="1" type="ORF">BT63DRAFT_189924</name>
</gene>
<keyword evidence="2" id="KW-1185">Reference proteome</keyword>
<name>A0A6A6UML8_9PEZI</name>
<reference evidence="1" key="1">
    <citation type="journal article" date="2020" name="Stud. Mycol.">
        <title>101 Dothideomycetes genomes: a test case for predicting lifestyles and emergence of pathogens.</title>
        <authorList>
            <person name="Haridas S."/>
            <person name="Albert R."/>
            <person name="Binder M."/>
            <person name="Bloem J."/>
            <person name="Labutti K."/>
            <person name="Salamov A."/>
            <person name="Andreopoulos B."/>
            <person name="Baker S."/>
            <person name="Barry K."/>
            <person name="Bills G."/>
            <person name="Bluhm B."/>
            <person name="Cannon C."/>
            <person name="Castanera R."/>
            <person name="Culley D."/>
            <person name="Daum C."/>
            <person name="Ezra D."/>
            <person name="Gonzalez J."/>
            <person name="Henrissat B."/>
            <person name="Kuo A."/>
            <person name="Liang C."/>
            <person name="Lipzen A."/>
            <person name="Lutzoni F."/>
            <person name="Magnuson J."/>
            <person name="Mondo S."/>
            <person name="Nolan M."/>
            <person name="Ohm R."/>
            <person name="Pangilinan J."/>
            <person name="Park H.-J."/>
            <person name="Ramirez L."/>
            <person name="Alfaro M."/>
            <person name="Sun H."/>
            <person name="Tritt A."/>
            <person name="Yoshinaga Y."/>
            <person name="Zwiers L.-H."/>
            <person name="Turgeon B."/>
            <person name="Goodwin S."/>
            <person name="Spatafora J."/>
            <person name="Crous P."/>
            <person name="Grigoriev I."/>
        </authorList>
    </citation>
    <scope>NUCLEOTIDE SEQUENCE</scope>
    <source>
        <strain evidence="1">CBS 115976</strain>
    </source>
</reference>
<protein>
    <submittedName>
        <fullName evidence="1">Uncharacterized protein</fullName>
    </submittedName>
</protein>
<dbReference type="Proteomes" id="UP000799302">
    <property type="component" value="Unassembled WGS sequence"/>
</dbReference>
<evidence type="ECO:0000313" key="2">
    <source>
        <dbReference type="Proteomes" id="UP000799302"/>
    </source>
</evidence>
<organism evidence="1 2">
    <name type="scientific">Microthyrium microscopicum</name>
    <dbReference type="NCBI Taxonomy" id="703497"/>
    <lineage>
        <taxon>Eukaryota</taxon>
        <taxon>Fungi</taxon>
        <taxon>Dikarya</taxon>
        <taxon>Ascomycota</taxon>
        <taxon>Pezizomycotina</taxon>
        <taxon>Dothideomycetes</taxon>
        <taxon>Dothideomycetes incertae sedis</taxon>
        <taxon>Microthyriales</taxon>
        <taxon>Microthyriaceae</taxon>
        <taxon>Microthyrium</taxon>
    </lineage>
</organism>
<dbReference type="AlphaFoldDB" id="A0A6A6UML8"/>
<proteinExistence type="predicted"/>
<sequence length="91" mass="10058">MKLFRSCVSVTAATAKLTFSARCRSLWSTNSILQLDMIGVEVVTKPRSAPLPCGPKCSANHSERLGKSVFCYIITSREKFQVPSYRISGSR</sequence>
<accession>A0A6A6UML8</accession>